<dbReference type="Gene3D" id="1.20.190.20">
    <property type="entry name" value="14-3-3 domain"/>
    <property type="match status" value="1"/>
</dbReference>
<name>A0ABQ5BRQ0_9ASTR</name>
<reference evidence="1" key="2">
    <citation type="submission" date="2022-01" db="EMBL/GenBank/DDBJ databases">
        <authorList>
            <person name="Yamashiro T."/>
            <person name="Shiraishi A."/>
            <person name="Satake H."/>
            <person name="Nakayama K."/>
        </authorList>
    </citation>
    <scope>NUCLEOTIDE SEQUENCE</scope>
</reference>
<sequence>MVLVYLNDQRSRDDDTSMGVRESVVFVDQSHGHVQRPFWGGVLQLGPVTRPKQAFDKAISELDSRSEESYKDSTLSLHLLNALRESLRDQKLKKFIWLLFSKHFDIIAGNMA</sequence>
<dbReference type="InterPro" id="IPR036815">
    <property type="entry name" value="14-3-3_dom_sf"/>
</dbReference>
<gene>
    <name evidence="1" type="ORF">Tco_0875243</name>
</gene>
<reference evidence="1" key="1">
    <citation type="journal article" date="2022" name="Int. J. Mol. Sci.">
        <title>Draft Genome of Tanacetum Coccineum: Genomic Comparison of Closely Related Tanacetum-Family Plants.</title>
        <authorList>
            <person name="Yamashiro T."/>
            <person name="Shiraishi A."/>
            <person name="Nakayama K."/>
            <person name="Satake H."/>
        </authorList>
    </citation>
    <scope>NUCLEOTIDE SEQUENCE</scope>
</reference>
<dbReference type="Proteomes" id="UP001151760">
    <property type="component" value="Unassembled WGS sequence"/>
</dbReference>
<accession>A0ABQ5BRQ0</accession>
<evidence type="ECO:0000313" key="2">
    <source>
        <dbReference type="Proteomes" id="UP001151760"/>
    </source>
</evidence>
<protein>
    <submittedName>
        <fullName evidence="1">14-3-3-like protein GF14 iota</fullName>
    </submittedName>
</protein>
<dbReference type="SUPFAM" id="SSF48445">
    <property type="entry name" value="14-3-3 protein"/>
    <property type="match status" value="1"/>
</dbReference>
<keyword evidence="2" id="KW-1185">Reference proteome</keyword>
<organism evidence="1 2">
    <name type="scientific">Tanacetum coccineum</name>
    <dbReference type="NCBI Taxonomy" id="301880"/>
    <lineage>
        <taxon>Eukaryota</taxon>
        <taxon>Viridiplantae</taxon>
        <taxon>Streptophyta</taxon>
        <taxon>Embryophyta</taxon>
        <taxon>Tracheophyta</taxon>
        <taxon>Spermatophyta</taxon>
        <taxon>Magnoliopsida</taxon>
        <taxon>eudicotyledons</taxon>
        <taxon>Gunneridae</taxon>
        <taxon>Pentapetalae</taxon>
        <taxon>asterids</taxon>
        <taxon>campanulids</taxon>
        <taxon>Asterales</taxon>
        <taxon>Asteraceae</taxon>
        <taxon>Asteroideae</taxon>
        <taxon>Anthemideae</taxon>
        <taxon>Anthemidinae</taxon>
        <taxon>Tanacetum</taxon>
    </lineage>
</organism>
<proteinExistence type="predicted"/>
<evidence type="ECO:0000313" key="1">
    <source>
        <dbReference type="EMBL" id="GJT16537.1"/>
    </source>
</evidence>
<dbReference type="EMBL" id="BQNB010013482">
    <property type="protein sequence ID" value="GJT16537.1"/>
    <property type="molecule type" value="Genomic_DNA"/>
</dbReference>
<comment type="caution">
    <text evidence="1">The sequence shown here is derived from an EMBL/GenBank/DDBJ whole genome shotgun (WGS) entry which is preliminary data.</text>
</comment>